<evidence type="ECO:0000259" key="1">
    <source>
        <dbReference type="PROSITE" id="PS50995"/>
    </source>
</evidence>
<evidence type="ECO:0000313" key="2">
    <source>
        <dbReference type="EMBL" id="GAT65772.1"/>
    </source>
</evidence>
<dbReference type="PROSITE" id="PS50995">
    <property type="entry name" value="HTH_MARR_2"/>
    <property type="match status" value="1"/>
</dbReference>
<evidence type="ECO:0000313" key="3">
    <source>
        <dbReference type="Proteomes" id="UP000077701"/>
    </source>
</evidence>
<dbReference type="OrthoDB" id="9783504at2"/>
<dbReference type="GO" id="GO:0006950">
    <property type="term" value="P:response to stress"/>
    <property type="evidence" value="ECO:0007669"/>
    <property type="project" value="TreeGrafter"/>
</dbReference>
<comment type="caution">
    <text evidence="2">The sequence shown here is derived from an EMBL/GenBank/DDBJ whole genome shotgun (WGS) entry which is preliminary data.</text>
</comment>
<dbReference type="Proteomes" id="UP000077701">
    <property type="component" value="Unassembled WGS sequence"/>
</dbReference>
<dbReference type="PANTHER" id="PTHR33164">
    <property type="entry name" value="TRANSCRIPTIONAL REGULATOR, MARR FAMILY"/>
    <property type="match status" value="1"/>
</dbReference>
<gene>
    <name evidence="2" type="ORF">PS9374_01412</name>
</gene>
<protein>
    <submittedName>
        <fullName evidence="2">MarR family transcriptional regulator</fullName>
    </submittedName>
</protein>
<dbReference type="GO" id="GO:0003700">
    <property type="term" value="F:DNA-binding transcription factor activity"/>
    <property type="evidence" value="ECO:0007669"/>
    <property type="project" value="InterPro"/>
</dbReference>
<reference evidence="2 3" key="1">
    <citation type="journal article" date="2016" name="Genome Announc.">
        <title>Draft Genome Sequence of Planomonospora sphaerica JCM9374, a Rare Actinomycete.</title>
        <authorList>
            <person name="Dohra H."/>
            <person name="Suzuki T."/>
            <person name="Inoue Y."/>
            <person name="Kodani S."/>
        </authorList>
    </citation>
    <scope>NUCLEOTIDE SEQUENCE [LARGE SCALE GENOMIC DNA]</scope>
    <source>
        <strain evidence="2 3">JCM 9374</strain>
    </source>
</reference>
<dbReference type="PANTHER" id="PTHR33164:SF43">
    <property type="entry name" value="HTH-TYPE TRANSCRIPTIONAL REPRESSOR YETL"/>
    <property type="match status" value="1"/>
</dbReference>
<dbReference type="InterPro" id="IPR036388">
    <property type="entry name" value="WH-like_DNA-bd_sf"/>
</dbReference>
<feature type="domain" description="HTH marR-type" evidence="1">
    <location>
        <begin position="23"/>
        <end position="156"/>
    </location>
</feature>
<dbReference type="EMBL" id="BDCX01000003">
    <property type="protein sequence ID" value="GAT65772.1"/>
    <property type="molecule type" value="Genomic_DNA"/>
</dbReference>
<dbReference type="AlphaFoldDB" id="A0A171BY69"/>
<dbReference type="InterPro" id="IPR036390">
    <property type="entry name" value="WH_DNA-bd_sf"/>
</dbReference>
<organism evidence="2 3">
    <name type="scientific">Planomonospora sphaerica</name>
    <dbReference type="NCBI Taxonomy" id="161355"/>
    <lineage>
        <taxon>Bacteria</taxon>
        <taxon>Bacillati</taxon>
        <taxon>Actinomycetota</taxon>
        <taxon>Actinomycetes</taxon>
        <taxon>Streptosporangiales</taxon>
        <taxon>Streptosporangiaceae</taxon>
        <taxon>Planomonospora</taxon>
    </lineage>
</organism>
<dbReference type="SMART" id="SM00347">
    <property type="entry name" value="HTH_MARR"/>
    <property type="match status" value="1"/>
</dbReference>
<dbReference type="RefSeq" id="WP_084008098.1">
    <property type="nucleotide sequence ID" value="NZ_BDCX01000003.1"/>
</dbReference>
<dbReference type="SUPFAM" id="SSF46785">
    <property type="entry name" value="Winged helix' DNA-binding domain"/>
    <property type="match status" value="1"/>
</dbReference>
<dbReference type="InterPro" id="IPR000835">
    <property type="entry name" value="HTH_MarR-typ"/>
</dbReference>
<proteinExistence type="predicted"/>
<sequence>MQQEGPLPADTAAPTAADGADLDRRLAAALERTGHAVRTLLWRQAYANGLSPIQTQLLLHLSGRARPPRSSDLAAEFDVSAATMSEALTALRRKELVRREPDPGDRRSHVLLLTDAGRRLAGELAHWSDPVTAWLSGAPEADKAATLRFLLDLVARLHGTGVLAVARTCVTCRFFTRAAHDDPDLPHHCRLLDTPFGDAALRVDCAEHQSAGEA</sequence>
<accession>A0A171BY69</accession>
<dbReference type="Pfam" id="PF12802">
    <property type="entry name" value="MarR_2"/>
    <property type="match status" value="1"/>
</dbReference>
<reference evidence="3" key="2">
    <citation type="submission" date="2016-04" db="EMBL/GenBank/DDBJ databases">
        <title>Planomonospora sphaerica JCM9374 whole genome shotgun sequence.</title>
        <authorList>
            <person name="Suzuki T."/>
            <person name="Dohra H."/>
            <person name="Kodani S."/>
        </authorList>
    </citation>
    <scope>NUCLEOTIDE SEQUENCE [LARGE SCALE GENOMIC DNA]</scope>
    <source>
        <strain evidence="3">JCM 9374</strain>
    </source>
</reference>
<dbReference type="Gene3D" id="1.10.10.10">
    <property type="entry name" value="Winged helix-like DNA-binding domain superfamily/Winged helix DNA-binding domain"/>
    <property type="match status" value="1"/>
</dbReference>
<keyword evidence="3" id="KW-1185">Reference proteome</keyword>
<dbReference type="InterPro" id="IPR039422">
    <property type="entry name" value="MarR/SlyA-like"/>
</dbReference>
<name>A0A171BY69_9ACTN</name>